<protein>
    <submittedName>
        <fullName evidence="1">19321_t:CDS:1</fullName>
    </submittedName>
</protein>
<name>A0ACA9KQ97_9GLOM</name>
<reference evidence="1" key="1">
    <citation type="submission" date="2021-06" db="EMBL/GenBank/DDBJ databases">
        <authorList>
            <person name="Kallberg Y."/>
            <person name="Tangrot J."/>
            <person name="Rosling A."/>
        </authorList>
    </citation>
    <scope>NUCLEOTIDE SEQUENCE</scope>
    <source>
        <strain evidence="1">MA461A</strain>
    </source>
</reference>
<gene>
    <name evidence="1" type="ORF">RPERSI_LOCUS1233</name>
</gene>
<evidence type="ECO:0000313" key="1">
    <source>
        <dbReference type="EMBL" id="CAG8487161.1"/>
    </source>
</evidence>
<evidence type="ECO:0000313" key="2">
    <source>
        <dbReference type="Proteomes" id="UP000789920"/>
    </source>
</evidence>
<comment type="caution">
    <text evidence="1">The sequence shown here is derived from an EMBL/GenBank/DDBJ whole genome shotgun (WGS) entry which is preliminary data.</text>
</comment>
<dbReference type="EMBL" id="CAJVQC010001083">
    <property type="protein sequence ID" value="CAG8487161.1"/>
    <property type="molecule type" value="Genomic_DNA"/>
</dbReference>
<sequence length="182" mass="20847">MGNIESRNDNVKTVRKRDKSNFSRIGHSHVKTNSIYPDRIDNTCSYNIKTLSNLTILGGRPYLDDDVSIYLFPADWEEADRVQACHFALKHLLGGNYTAPLSNILKPESKILNHQWVPLLNEIMRVLKPGGIVEFVEFDLILEALYKKKQIDLLFLPKFEQTIKDVGFQNVNCNRKTVSLGK</sequence>
<keyword evidence="2" id="KW-1185">Reference proteome</keyword>
<dbReference type="Proteomes" id="UP000789920">
    <property type="component" value="Unassembled WGS sequence"/>
</dbReference>
<accession>A0ACA9KQ97</accession>
<organism evidence="1 2">
    <name type="scientific">Racocetra persica</name>
    <dbReference type="NCBI Taxonomy" id="160502"/>
    <lineage>
        <taxon>Eukaryota</taxon>
        <taxon>Fungi</taxon>
        <taxon>Fungi incertae sedis</taxon>
        <taxon>Mucoromycota</taxon>
        <taxon>Glomeromycotina</taxon>
        <taxon>Glomeromycetes</taxon>
        <taxon>Diversisporales</taxon>
        <taxon>Gigasporaceae</taxon>
        <taxon>Racocetra</taxon>
    </lineage>
</organism>
<proteinExistence type="predicted"/>